<feature type="transmembrane region" description="Helical" evidence="6">
    <location>
        <begin position="184"/>
        <end position="203"/>
    </location>
</feature>
<evidence type="ECO:0000256" key="6">
    <source>
        <dbReference type="SAM" id="Phobius"/>
    </source>
</evidence>
<accession>A0ABD5R9E3</accession>
<comment type="caution">
    <text evidence="8">The sequence shown here is derived from an EMBL/GenBank/DDBJ whole genome shotgun (WGS) entry which is preliminary data.</text>
</comment>
<feature type="transmembrane region" description="Helical" evidence="6">
    <location>
        <begin position="39"/>
        <end position="57"/>
    </location>
</feature>
<keyword evidence="9" id="KW-1185">Reference proteome</keyword>
<feature type="domain" description="VTT" evidence="7">
    <location>
        <begin position="59"/>
        <end position="168"/>
    </location>
</feature>
<evidence type="ECO:0000313" key="8">
    <source>
        <dbReference type="EMBL" id="MFC5366631.1"/>
    </source>
</evidence>
<feature type="transmembrane region" description="Helical" evidence="6">
    <location>
        <begin position="64"/>
        <end position="86"/>
    </location>
</feature>
<dbReference type="GO" id="GO:0005886">
    <property type="term" value="C:plasma membrane"/>
    <property type="evidence" value="ECO:0007669"/>
    <property type="project" value="UniProtKB-SubCell"/>
</dbReference>
<dbReference type="AlphaFoldDB" id="A0ABD5R9E3"/>
<evidence type="ECO:0000313" key="9">
    <source>
        <dbReference type="Proteomes" id="UP001596201"/>
    </source>
</evidence>
<proteinExistence type="predicted"/>
<keyword evidence="3 6" id="KW-0812">Transmembrane</keyword>
<gene>
    <name evidence="8" type="ORF">ACFPJ5_06740</name>
</gene>
<comment type="subcellular location">
    <subcellularLocation>
        <location evidence="1">Cell membrane</location>
        <topology evidence="1">Multi-pass membrane protein</topology>
    </subcellularLocation>
</comment>
<dbReference type="RefSeq" id="WP_227228030.1">
    <property type="nucleotide sequence ID" value="NZ_JAJCVJ010000001.1"/>
</dbReference>
<protein>
    <submittedName>
        <fullName evidence="8">TVP38/TMEM64 family protein</fullName>
    </submittedName>
</protein>
<keyword evidence="4 6" id="KW-1133">Transmembrane helix</keyword>
<evidence type="ECO:0000259" key="7">
    <source>
        <dbReference type="Pfam" id="PF09335"/>
    </source>
</evidence>
<dbReference type="InterPro" id="IPR015414">
    <property type="entry name" value="TMEM64"/>
</dbReference>
<evidence type="ECO:0000256" key="2">
    <source>
        <dbReference type="ARBA" id="ARBA00022475"/>
    </source>
</evidence>
<evidence type="ECO:0000256" key="1">
    <source>
        <dbReference type="ARBA" id="ARBA00004651"/>
    </source>
</evidence>
<dbReference type="Proteomes" id="UP001596201">
    <property type="component" value="Unassembled WGS sequence"/>
</dbReference>
<sequence length="213" mass="21317">MRRRHRLALGLVVPACVVALALLVGPAVALDRLDALTAEPLLFAGALLAVAVVRPLLAWPTTLLAVAVGYAFGPAGLPFALLLIVVSSVPTFLFARSVGAESRLADAGRRAVDATGGVRGVTASRLAPAPSDVVSAGAGVAGVSLPTFVVGTAIGELPWAVAGVLAGDSMEALTADSLAGVVDLRLLVAVGLVGALLLAGPVYRHLRGSPAEE</sequence>
<organism evidence="8 9">
    <name type="scientific">Salinirubrum litoreum</name>
    <dbReference type="NCBI Taxonomy" id="1126234"/>
    <lineage>
        <taxon>Archaea</taxon>
        <taxon>Methanobacteriati</taxon>
        <taxon>Methanobacteriota</taxon>
        <taxon>Stenosarchaea group</taxon>
        <taxon>Halobacteria</taxon>
        <taxon>Halobacteriales</taxon>
        <taxon>Haloferacaceae</taxon>
        <taxon>Salinirubrum</taxon>
    </lineage>
</organism>
<evidence type="ECO:0000256" key="3">
    <source>
        <dbReference type="ARBA" id="ARBA00022692"/>
    </source>
</evidence>
<keyword evidence="2" id="KW-1003">Cell membrane</keyword>
<dbReference type="EMBL" id="JBHSKX010000001">
    <property type="protein sequence ID" value="MFC5366631.1"/>
    <property type="molecule type" value="Genomic_DNA"/>
</dbReference>
<dbReference type="InterPro" id="IPR032816">
    <property type="entry name" value="VTT_dom"/>
</dbReference>
<keyword evidence="5 6" id="KW-0472">Membrane</keyword>
<reference evidence="8 9" key="1">
    <citation type="journal article" date="2019" name="Int. J. Syst. Evol. Microbiol.">
        <title>The Global Catalogue of Microorganisms (GCM) 10K type strain sequencing project: providing services to taxonomists for standard genome sequencing and annotation.</title>
        <authorList>
            <consortium name="The Broad Institute Genomics Platform"/>
            <consortium name="The Broad Institute Genome Sequencing Center for Infectious Disease"/>
            <person name="Wu L."/>
            <person name="Ma J."/>
        </authorList>
    </citation>
    <scope>NUCLEOTIDE SEQUENCE [LARGE SCALE GENOMIC DNA]</scope>
    <source>
        <strain evidence="8 9">CGMCC 1.12237</strain>
    </source>
</reference>
<dbReference type="PANTHER" id="PTHR12677">
    <property type="entry name" value="GOLGI APPARATUS MEMBRANE PROTEIN TVP38-RELATED"/>
    <property type="match status" value="1"/>
</dbReference>
<dbReference type="Pfam" id="PF09335">
    <property type="entry name" value="VTT_dom"/>
    <property type="match status" value="1"/>
</dbReference>
<dbReference type="PANTHER" id="PTHR12677:SF59">
    <property type="entry name" value="GOLGI APPARATUS MEMBRANE PROTEIN TVP38-RELATED"/>
    <property type="match status" value="1"/>
</dbReference>
<evidence type="ECO:0000256" key="5">
    <source>
        <dbReference type="ARBA" id="ARBA00023136"/>
    </source>
</evidence>
<name>A0ABD5R9E3_9EURY</name>
<evidence type="ECO:0000256" key="4">
    <source>
        <dbReference type="ARBA" id="ARBA00022989"/>
    </source>
</evidence>